<accession>A0A9P5TKG9</accession>
<proteinExistence type="predicted"/>
<name>A0A9P5TKG9_GYMJU</name>
<dbReference type="Proteomes" id="UP000724874">
    <property type="component" value="Unassembled WGS sequence"/>
</dbReference>
<dbReference type="EMBL" id="JADNYJ010000069">
    <property type="protein sequence ID" value="KAF8892324.1"/>
    <property type="molecule type" value="Genomic_DNA"/>
</dbReference>
<evidence type="ECO:0000313" key="2">
    <source>
        <dbReference type="Proteomes" id="UP000724874"/>
    </source>
</evidence>
<comment type="caution">
    <text evidence="1">The sequence shown here is derived from an EMBL/GenBank/DDBJ whole genome shotgun (WGS) entry which is preliminary data.</text>
</comment>
<protein>
    <submittedName>
        <fullName evidence="1">Uncharacterized protein</fullName>
    </submittedName>
</protein>
<evidence type="ECO:0000313" key="1">
    <source>
        <dbReference type="EMBL" id="KAF8892324.1"/>
    </source>
</evidence>
<reference evidence="1" key="1">
    <citation type="submission" date="2020-11" db="EMBL/GenBank/DDBJ databases">
        <authorList>
            <consortium name="DOE Joint Genome Institute"/>
            <person name="Ahrendt S."/>
            <person name="Riley R."/>
            <person name="Andreopoulos W."/>
            <person name="LaButti K."/>
            <person name="Pangilinan J."/>
            <person name="Ruiz-duenas F.J."/>
            <person name="Barrasa J.M."/>
            <person name="Sanchez-Garcia M."/>
            <person name="Camarero S."/>
            <person name="Miyauchi S."/>
            <person name="Serrano A."/>
            <person name="Linde D."/>
            <person name="Babiker R."/>
            <person name="Drula E."/>
            <person name="Ayuso-Fernandez I."/>
            <person name="Pacheco R."/>
            <person name="Padilla G."/>
            <person name="Ferreira P."/>
            <person name="Barriuso J."/>
            <person name="Kellner H."/>
            <person name="Castanera R."/>
            <person name="Alfaro M."/>
            <person name="Ramirez L."/>
            <person name="Pisabarro A.G."/>
            <person name="Kuo A."/>
            <person name="Tritt A."/>
            <person name="Lipzen A."/>
            <person name="He G."/>
            <person name="Yan M."/>
            <person name="Ng V."/>
            <person name="Cullen D."/>
            <person name="Martin F."/>
            <person name="Rosso M.-N."/>
            <person name="Henrissat B."/>
            <person name="Hibbett D."/>
            <person name="Martinez A.T."/>
            <person name="Grigoriev I.V."/>
        </authorList>
    </citation>
    <scope>NUCLEOTIDE SEQUENCE</scope>
    <source>
        <strain evidence="1">AH 44721</strain>
    </source>
</reference>
<organism evidence="1 2">
    <name type="scientific">Gymnopilus junonius</name>
    <name type="common">Spectacular rustgill mushroom</name>
    <name type="synonym">Gymnopilus spectabilis subsp. junonius</name>
    <dbReference type="NCBI Taxonomy" id="109634"/>
    <lineage>
        <taxon>Eukaryota</taxon>
        <taxon>Fungi</taxon>
        <taxon>Dikarya</taxon>
        <taxon>Basidiomycota</taxon>
        <taxon>Agaricomycotina</taxon>
        <taxon>Agaricomycetes</taxon>
        <taxon>Agaricomycetidae</taxon>
        <taxon>Agaricales</taxon>
        <taxon>Agaricineae</taxon>
        <taxon>Hymenogastraceae</taxon>
        <taxon>Gymnopilus</taxon>
    </lineage>
</organism>
<keyword evidence="2" id="KW-1185">Reference proteome</keyword>
<gene>
    <name evidence="1" type="ORF">CPB84DRAFT_1748745</name>
</gene>
<sequence>MTEDLSKRDFPLYESPFNVGFPFQRRKKRGNLMDPAELQSTRESTMKRIAWLLAAHESNEEKIVLLLGTPDEDATLKQKEALAKLMGFTLDDVLIVEIID</sequence>
<dbReference type="AlphaFoldDB" id="A0A9P5TKG9"/>